<gene>
    <name evidence="3" type="ORF">SAMN04489718_3993</name>
</gene>
<feature type="transmembrane region" description="Helical" evidence="2">
    <location>
        <begin position="65"/>
        <end position="83"/>
    </location>
</feature>
<dbReference type="OrthoDB" id="5191542at2"/>
<keyword evidence="2" id="KW-1133">Transmembrane helix</keyword>
<accession>A0A1H1GZF5</accession>
<name>A0A1H1GZF5_9ACTN</name>
<dbReference type="Proteomes" id="UP000199301">
    <property type="component" value="Unassembled WGS sequence"/>
</dbReference>
<evidence type="ECO:0000256" key="2">
    <source>
        <dbReference type="SAM" id="Phobius"/>
    </source>
</evidence>
<sequence length="142" mass="15476">MTSTSPESSGHGHRSGGAGGNARPGGSSSVPPWNSTSPRDRILLTVGFIAPSTTAMVLNLTDPPLGVSVPCFLAAVALGFLTYRRVPRKPQEAQHWRLTPRRWRFGPDEWRFGPKRWRLGLPSRATLRPRSLGSGTPPRGQR</sequence>
<dbReference type="AlphaFoldDB" id="A0A1H1GZF5"/>
<evidence type="ECO:0000313" key="4">
    <source>
        <dbReference type="Proteomes" id="UP000199301"/>
    </source>
</evidence>
<dbReference type="EMBL" id="FNKO01000002">
    <property type="protein sequence ID" value="SDR18519.1"/>
    <property type="molecule type" value="Genomic_DNA"/>
</dbReference>
<keyword evidence="2" id="KW-0812">Transmembrane</keyword>
<organism evidence="3 4">
    <name type="scientific">Actinopolyspora saharensis</name>
    <dbReference type="NCBI Taxonomy" id="995062"/>
    <lineage>
        <taxon>Bacteria</taxon>
        <taxon>Bacillati</taxon>
        <taxon>Actinomycetota</taxon>
        <taxon>Actinomycetes</taxon>
        <taxon>Actinopolysporales</taxon>
        <taxon>Actinopolysporaceae</taxon>
        <taxon>Actinopolyspora</taxon>
    </lineage>
</organism>
<evidence type="ECO:0000256" key="1">
    <source>
        <dbReference type="SAM" id="MobiDB-lite"/>
    </source>
</evidence>
<proteinExistence type="predicted"/>
<feature type="region of interest" description="Disordered" evidence="1">
    <location>
        <begin position="1"/>
        <end position="38"/>
    </location>
</feature>
<keyword evidence="4" id="KW-1185">Reference proteome</keyword>
<protein>
    <submittedName>
        <fullName evidence="3">Uncharacterized protein</fullName>
    </submittedName>
</protein>
<dbReference type="RefSeq" id="WP_092526728.1">
    <property type="nucleotide sequence ID" value="NZ_FNKO01000002.1"/>
</dbReference>
<keyword evidence="2" id="KW-0472">Membrane</keyword>
<evidence type="ECO:0000313" key="3">
    <source>
        <dbReference type="EMBL" id="SDR18519.1"/>
    </source>
</evidence>
<reference evidence="4" key="1">
    <citation type="submission" date="2016-10" db="EMBL/GenBank/DDBJ databases">
        <authorList>
            <person name="Varghese N."/>
            <person name="Submissions S."/>
        </authorList>
    </citation>
    <scope>NUCLEOTIDE SEQUENCE [LARGE SCALE GENOMIC DNA]</scope>
    <source>
        <strain evidence="4">DSM 45459</strain>
    </source>
</reference>